<dbReference type="AlphaFoldDB" id="A0A9W4XTG0"/>
<sequence>MYWVFGRPVSPTARSLSQNSFLSGQLSHQVFFFFFVLFKSYRALVLQILW</sequence>
<name>A0A9W4XTG0_9PLEO</name>
<accession>A0A9W4XTG0</accession>
<proteinExistence type="predicted"/>
<dbReference type="Proteomes" id="UP001152607">
    <property type="component" value="Unassembled WGS sequence"/>
</dbReference>
<protein>
    <submittedName>
        <fullName evidence="1">Uncharacterized protein</fullName>
    </submittedName>
</protein>
<dbReference type="EMBL" id="CAOQHR010000003">
    <property type="protein sequence ID" value="CAI6332216.1"/>
    <property type="molecule type" value="Genomic_DNA"/>
</dbReference>
<evidence type="ECO:0000313" key="1">
    <source>
        <dbReference type="EMBL" id="CAI6332216.1"/>
    </source>
</evidence>
<keyword evidence="2" id="KW-1185">Reference proteome</keyword>
<gene>
    <name evidence="1" type="ORF">PDIGIT_LOCUS5247</name>
</gene>
<organism evidence="1 2">
    <name type="scientific">Periconia digitata</name>
    <dbReference type="NCBI Taxonomy" id="1303443"/>
    <lineage>
        <taxon>Eukaryota</taxon>
        <taxon>Fungi</taxon>
        <taxon>Dikarya</taxon>
        <taxon>Ascomycota</taxon>
        <taxon>Pezizomycotina</taxon>
        <taxon>Dothideomycetes</taxon>
        <taxon>Pleosporomycetidae</taxon>
        <taxon>Pleosporales</taxon>
        <taxon>Massarineae</taxon>
        <taxon>Periconiaceae</taxon>
        <taxon>Periconia</taxon>
    </lineage>
</organism>
<reference evidence="1" key="1">
    <citation type="submission" date="2023-01" db="EMBL/GenBank/DDBJ databases">
        <authorList>
            <person name="Van Ghelder C."/>
            <person name="Rancurel C."/>
        </authorList>
    </citation>
    <scope>NUCLEOTIDE SEQUENCE</scope>
    <source>
        <strain evidence="1">CNCM I-4278</strain>
    </source>
</reference>
<comment type="caution">
    <text evidence="1">The sequence shown here is derived from an EMBL/GenBank/DDBJ whole genome shotgun (WGS) entry which is preliminary data.</text>
</comment>
<evidence type="ECO:0000313" key="2">
    <source>
        <dbReference type="Proteomes" id="UP001152607"/>
    </source>
</evidence>